<accession>A0A2H9TIC7</accession>
<proteinExistence type="inferred from homology"/>
<dbReference type="InterPro" id="IPR039100">
    <property type="entry name" value="Sdo1/SBDS-like"/>
</dbReference>
<comment type="similarity">
    <text evidence="3">Belongs to the SDO1/SBDS family.</text>
</comment>
<evidence type="ECO:0000259" key="10">
    <source>
        <dbReference type="Pfam" id="PF09377"/>
    </source>
</evidence>
<protein>
    <recommendedName>
        <fullName evidence="8">Ribosome maturation protein SDO1</fullName>
    </recommendedName>
</protein>
<dbReference type="GO" id="GO:0070181">
    <property type="term" value="F:small ribosomal subunit rRNA binding"/>
    <property type="evidence" value="ECO:0007669"/>
    <property type="project" value="EnsemblFungi"/>
</dbReference>
<comment type="caution">
    <text evidence="12">The sequence shown here is derived from an EMBL/GenBank/DDBJ whole genome shotgun (WGS) entry which is preliminary data.</text>
</comment>
<dbReference type="Pfam" id="PF20268">
    <property type="entry name" value="SBDS_C"/>
    <property type="match status" value="1"/>
</dbReference>
<dbReference type="GO" id="GO:0005085">
    <property type="term" value="F:guanyl-nucleotide exchange factor activity"/>
    <property type="evidence" value="ECO:0007669"/>
    <property type="project" value="EnsemblFungi"/>
</dbReference>
<name>A0A2H9TIC7_9FUNG</name>
<dbReference type="GO" id="GO:0005737">
    <property type="term" value="C:cytoplasm"/>
    <property type="evidence" value="ECO:0007669"/>
    <property type="project" value="UniProtKB-SubCell"/>
</dbReference>
<evidence type="ECO:0000256" key="8">
    <source>
        <dbReference type="ARBA" id="ARBA00071414"/>
    </source>
</evidence>
<dbReference type="InterPro" id="IPR037188">
    <property type="entry name" value="Sdo1/SBDS_central_sf"/>
</dbReference>
<reference evidence="12 13" key="1">
    <citation type="submission" date="2016-10" db="EMBL/GenBank/DDBJ databases">
        <title>The genome of Paramicrosporidium saccamoebae is the missing link in understanding Cryptomycota and Microsporidia evolution.</title>
        <authorList>
            <person name="Quandt C.A."/>
            <person name="Beaudet D."/>
            <person name="Corsaro D."/>
            <person name="Michel R."/>
            <person name="Corradi N."/>
            <person name="James T."/>
        </authorList>
    </citation>
    <scope>NUCLEOTIDE SEQUENCE [LARGE SCALE GENOMIC DNA]</scope>
    <source>
        <strain evidence="12 13">KSL3</strain>
    </source>
</reference>
<evidence type="ECO:0000313" key="12">
    <source>
        <dbReference type="EMBL" id="PJF17512.1"/>
    </source>
</evidence>
<dbReference type="GO" id="GO:1990932">
    <property type="term" value="F:5.8S rRNA binding"/>
    <property type="evidence" value="ECO:0007669"/>
    <property type="project" value="EnsemblFungi"/>
</dbReference>
<dbReference type="InterPro" id="IPR018978">
    <property type="entry name" value="SDO1/SBDS_central"/>
</dbReference>
<dbReference type="Pfam" id="PF01172">
    <property type="entry name" value="SBDS_N"/>
    <property type="match status" value="1"/>
</dbReference>
<evidence type="ECO:0000256" key="4">
    <source>
        <dbReference type="ARBA" id="ARBA00022490"/>
    </source>
</evidence>
<evidence type="ECO:0000259" key="9">
    <source>
        <dbReference type="Pfam" id="PF01172"/>
    </source>
</evidence>
<dbReference type="InterPro" id="IPR036786">
    <property type="entry name" value="Ribosome_mat_SBDS_N_sf"/>
</dbReference>
<dbReference type="FunFam" id="3.30.1250.10:FF:000001">
    <property type="entry name" value="SBDS, ribosome maturation factor"/>
    <property type="match status" value="1"/>
</dbReference>
<dbReference type="Gene3D" id="1.10.10.900">
    <property type="entry name" value="SBDS protein C-terminal domain, subdomain 1"/>
    <property type="match status" value="1"/>
</dbReference>
<dbReference type="STRING" id="1246581.A0A2H9TIC7"/>
<evidence type="ECO:0000256" key="2">
    <source>
        <dbReference type="ARBA" id="ARBA00004496"/>
    </source>
</evidence>
<keyword evidence="6" id="KW-0539">Nucleus</keyword>
<sequence>MSSKIFTPVNQVKLTNVSVVRLKKGGKRFELACYKNKVQDYRNKLTKDLDEVLQIHSIFLNVSKGQTAKDSDLQSSFGTTDVDTVILEILNRGDLQVGAEERGQHLQMMTREVATIIAEKCVNPRTRTPYPVGMIEQAIAELHFSPNLTRSAKQQALEVIKGLEKQTKFPIARAQMRLLVEVPVSDIKRVMEAIRPMIASVEEERNDGVADLKLTCLIDPGQFRPLTESVAKLTKGRGIVNLLSLKDLKDASSPIE</sequence>
<feature type="domain" description="Ribosome maturation protein SDO1/SBDS N-terminal" evidence="9">
    <location>
        <begin position="16"/>
        <end position="102"/>
    </location>
</feature>
<keyword evidence="5" id="KW-0690">Ribosome biogenesis</keyword>
<evidence type="ECO:0000256" key="5">
    <source>
        <dbReference type="ARBA" id="ARBA00022517"/>
    </source>
</evidence>
<evidence type="ECO:0000256" key="1">
    <source>
        <dbReference type="ARBA" id="ARBA00004123"/>
    </source>
</evidence>
<feature type="domain" description="Ribosome maturation protein SDO1/SBDS C-terminal" evidence="11">
    <location>
        <begin position="176"/>
        <end position="245"/>
    </location>
</feature>
<dbReference type="SUPFAM" id="SSF109728">
    <property type="entry name" value="Hypothetical protein AF0491, middle domain"/>
    <property type="match status" value="1"/>
</dbReference>
<organism evidence="12 13">
    <name type="scientific">Paramicrosporidium saccamoebae</name>
    <dbReference type="NCBI Taxonomy" id="1246581"/>
    <lineage>
        <taxon>Eukaryota</taxon>
        <taxon>Fungi</taxon>
        <taxon>Fungi incertae sedis</taxon>
        <taxon>Cryptomycota</taxon>
        <taxon>Cryptomycota incertae sedis</taxon>
        <taxon>Paramicrosporidium</taxon>
    </lineage>
</organism>
<dbReference type="GO" id="GO:0042256">
    <property type="term" value="P:cytosolic ribosome assembly"/>
    <property type="evidence" value="ECO:0007669"/>
    <property type="project" value="EnsemblFungi"/>
</dbReference>
<evidence type="ECO:0000256" key="6">
    <source>
        <dbReference type="ARBA" id="ARBA00023242"/>
    </source>
</evidence>
<dbReference type="PANTHER" id="PTHR10927">
    <property type="entry name" value="RIBOSOME MATURATION PROTEIN SBDS"/>
    <property type="match status" value="1"/>
</dbReference>
<comment type="subcellular location">
    <subcellularLocation>
        <location evidence="2">Cytoplasm</location>
    </subcellularLocation>
    <subcellularLocation>
        <location evidence="1">Nucleus</location>
    </subcellularLocation>
</comment>
<dbReference type="Gene3D" id="3.30.70.240">
    <property type="match status" value="1"/>
</dbReference>
<dbReference type="AlphaFoldDB" id="A0A2H9TIC7"/>
<comment type="subunit">
    <text evidence="7">Associates with the 60S ribosomal subunit.</text>
</comment>
<evidence type="ECO:0000259" key="11">
    <source>
        <dbReference type="Pfam" id="PF20268"/>
    </source>
</evidence>
<evidence type="ECO:0000313" key="13">
    <source>
        <dbReference type="Proteomes" id="UP000240830"/>
    </source>
</evidence>
<feature type="domain" description="Ribosome maturation protein SDO1/SBDS central" evidence="10">
    <location>
        <begin position="111"/>
        <end position="174"/>
    </location>
</feature>
<dbReference type="Pfam" id="PF09377">
    <property type="entry name" value="SBDS_domain_II"/>
    <property type="match status" value="1"/>
</dbReference>
<dbReference type="GO" id="GO:0042134">
    <property type="term" value="F:rRNA primary transcript binding"/>
    <property type="evidence" value="ECO:0007669"/>
    <property type="project" value="EnsemblFungi"/>
</dbReference>
<keyword evidence="4" id="KW-0963">Cytoplasm</keyword>
<dbReference type="EMBL" id="MTSL01000169">
    <property type="protein sequence ID" value="PJF17512.1"/>
    <property type="molecule type" value="Genomic_DNA"/>
</dbReference>
<dbReference type="GO" id="GO:0005634">
    <property type="term" value="C:nucleus"/>
    <property type="evidence" value="ECO:0007669"/>
    <property type="project" value="UniProtKB-SubCell"/>
</dbReference>
<dbReference type="GO" id="GO:0070180">
    <property type="term" value="F:large ribosomal subunit rRNA binding"/>
    <property type="evidence" value="ECO:0007669"/>
    <property type="project" value="EnsemblFungi"/>
</dbReference>
<dbReference type="InterPro" id="IPR002140">
    <property type="entry name" value="Sdo1/SBDS"/>
</dbReference>
<evidence type="ECO:0000256" key="7">
    <source>
        <dbReference type="ARBA" id="ARBA00049708"/>
    </source>
</evidence>
<dbReference type="InterPro" id="IPR046928">
    <property type="entry name" value="SDO1/SBDS_C"/>
</dbReference>
<dbReference type="InterPro" id="IPR019783">
    <property type="entry name" value="SDO1/SBDS_N"/>
</dbReference>
<dbReference type="SUPFAM" id="SSF89895">
    <property type="entry name" value="FYSH domain"/>
    <property type="match status" value="1"/>
</dbReference>
<dbReference type="Gene3D" id="3.30.1250.10">
    <property type="entry name" value="Ribosome maturation protein SBDS, N-terminal domain"/>
    <property type="match status" value="1"/>
</dbReference>
<evidence type="ECO:0000256" key="3">
    <source>
        <dbReference type="ARBA" id="ARBA00007433"/>
    </source>
</evidence>
<dbReference type="Proteomes" id="UP000240830">
    <property type="component" value="Unassembled WGS sequence"/>
</dbReference>
<dbReference type="OrthoDB" id="10253092at2759"/>
<dbReference type="NCBIfam" id="TIGR00291">
    <property type="entry name" value="RNA_SBDS"/>
    <property type="match status" value="1"/>
</dbReference>
<keyword evidence="13" id="KW-1185">Reference proteome</keyword>
<gene>
    <name evidence="12" type="ORF">PSACC_02633</name>
</gene>
<dbReference type="PANTHER" id="PTHR10927:SF1">
    <property type="entry name" value="RIBOSOME MATURATION PROTEIN SBDS"/>
    <property type="match status" value="1"/>
</dbReference>